<evidence type="ECO:0000256" key="3">
    <source>
        <dbReference type="ARBA" id="ARBA00022553"/>
    </source>
</evidence>
<keyword evidence="5" id="KW-0378">Hydrolase</keyword>
<feature type="compositionally biased region" description="Low complexity" evidence="11">
    <location>
        <begin position="421"/>
        <end position="432"/>
    </location>
</feature>
<dbReference type="GO" id="GO:0034511">
    <property type="term" value="F:U3 snoRNA binding"/>
    <property type="evidence" value="ECO:0007669"/>
    <property type="project" value="TreeGrafter"/>
</dbReference>
<evidence type="ECO:0000313" key="14">
    <source>
        <dbReference type="Proteomes" id="UP001445335"/>
    </source>
</evidence>
<keyword evidence="3" id="KW-0597">Phosphoprotein</keyword>
<dbReference type="GO" id="GO:0005525">
    <property type="term" value="F:GTP binding"/>
    <property type="evidence" value="ECO:0007669"/>
    <property type="project" value="UniProtKB-KW"/>
</dbReference>
<dbReference type="PROSITE" id="PS51714">
    <property type="entry name" value="G_BMS1"/>
    <property type="match status" value="1"/>
</dbReference>
<dbReference type="Pfam" id="PF08142">
    <property type="entry name" value="AARP2CN"/>
    <property type="match status" value="1"/>
</dbReference>
<dbReference type="InterPro" id="IPR003593">
    <property type="entry name" value="AAA+_ATPase"/>
</dbReference>
<dbReference type="GO" id="GO:0003924">
    <property type="term" value="F:GTPase activity"/>
    <property type="evidence" value="ECO:0007669"/>
    <property type="project" value="TreeGrafter"/>
</dbReference>
<comment type="similarity">
    <text evidence="10">Belongs to the TRAFAC class translation factor GTPase superfamily. Bms1-like GTPase family. BMS1 subfamily.</text>
</comment>
<evidence type="ECO:0000259" key="12">
    <source>
        <dbReference type="PROSITE" id="PS51714"/>
    </source>
</evidence>
<proteinExistence type="inferred from homology"/>
<dbReference type="InterPro" id="IPR027417">
    <property type="entry name" value="P-loop_NTPase"/>
</dbReference>
<dbReference type="GO" id="GO:0000462">
    <property type="term" value="P:maturation of SSU-rRNA from tricistronic rRNA transcript (SSU-rRNA, 5.8S rRNA, LSU-rRNA)"/>
    <property type="evidence" value="ECO:0007669"/>
    <property type="project" value="TreeGrafter"/>
</dbReference>
<comment type="catalytic activity">
    <reaction evidence="9">
        <text>GTP + H2O = GDP + phosphate + H(+)</text>
        <dbReference type="Rhea" id="RHEA:19669"/>
        <dbReference type="ChEBI" id="CHEBI:15377"/>
        <dbReference type="ChEBI" id="CHEBI:15378"/>
        <dbReference type="ChEBI" id="CHEBI:37565"/>
        <dbReference type="ChEBI" id="CHEBI:43474"/>
        <dbReference type="ChEBI" id="CHEBI:58189"/>
    </reaction>
    <physiologicalReaction direction="left-to-right" evidence="9">
        <dbReference type="Rhea" id="RHEA:19670"/>
    </physiologicalReaction>
</comment>
<evidence type="ECO:0000256" key="8">
    <source>
        <dbReference type="ARBA" id="ARBA00023242"/>
    </source>
</evidence>
<name>A0AAW1QHG0_9CHLO</name>
<reference evidence="13 14" key="1">
    <citation type="journal article" date="2024" name="Nat. Commun.">
        <title>Phylogenomics reveals the evolutionary origins of lichenization in chlorophyte algae.</title>
        <authorList>
            <person name="Puginier C."/>
            <person name="Libourel C."/>
            <person name="Otte J."/>
            <person name="Skaloud P."/>
            <person name="Haon M."/>
            <person name="Grisel S."/>
            <person name="Petersen M."/>
            <person name="Berrin J.G."/>
            <person name="Delaux P.M."/>
            <person name="Dal Grande F."/>
            <person name="Keller J."/>
        </authorList>
    </citation>
    <scope>NUCLEOTIDE SEQUENCE [LARGE SCALE GENOMIC DNA]</scope>
    <source>
        <strain evidence="13 14">SAG 245.80</strain>
    </source>
</reference>
<dbReference type="CDD" id="cd01882">
    <property type="entry name" value="BMS1"/>
    <property type="match status" value="1"/>
</dbReference>
<dbReference type="FunFam" id="3.40.50.300:FF:000105">
    <property type="entry name" value="BMS1 ribosome biogenesis factor"/>
    <property type="match status" value="1"/>
</dbReference>
<evidence type="ECO:0000256" key="5">
    <source>
        <dbReference type="ARBA" id="ARBA00022801"/>
    </source>
</evidence>
<dbReference type="SMART" id="SM01362">
    <property type="entry name" value="DUF663"/>
    <property type="match status" value="1"/>
</dbReference>
<dbReference type="InterPro" id="IPR030387">
    <property type="entry name" value="G_Bms1/Tsr1_dom"/>
</dbReference>
<dbReference type="InterPro" id="IPR039761">
    <property type="entry name" value="Bms1/Tsr1"/>
</dbReference>
<feature type="compositionally biased region" description="Basic residues" evidence="11">
    <location>
        <begin position="1"/>
        <end position="25"/>
    </location>
</feature>
<dbReference type="GO" id="GO:0000479">
    <property type="term" value="P:endonucleolytic cleavage of tricistronic rRNA transcript (SSU-rRNA, 5.8S rRNA, LSU-rRNA)"/>
    <property type="evidence" value="ECO:0007669"/>
    <property type="project" value="TreeGrafter"/>
</dbReference>
<feature type="region of interest" description="Disordered" evidence="11">
    <location>
        <begin position="580"/>
        <end position="599"/>
    </location>
</feature>
<dbReference type="Gene3D" id="3.40.50.300">
    <property type="entry name" value="P-loop containing nucleotide triphosphate hydrolases"/>
    <property type="match status" value="1"/>
</dbReference>
<dbReference type="GO" id="GO:0005524">
    <property type="term" value="F:ATP binding"/>
    <property type="evidence" value="ECO:0007669"/>
    <property type="project" value="UniProtKB-KW"/>
</dbReference>
<keyword evidence="8" id="KW-0539">Nucleus</keyword>
<gene>
    <name evidence="13" type="ORF">WJX81_007795</name>
</gene>
<dbReference type="InterPro" id="IPR012948">
    <property type="entry name" value="AARP2CN"/>
</dbReference>
<feature type="compositionally biased region" description="Basic and acidic residues" evidence="11">
    <location>
        <begin position="1131"/>
        <end position="1142"/>
    </location>
</feature>
<feature type="compositionally biased region" description="Basic and acidic residues" evidence="11">
    <location>
        <begin position="1056"/>
        <end position="1067"/>
    </location>
</feature>
<feature type="region of interest" description="Disordered" evidence="11">
    <location>
        <begin position="1047"/>
        <end position="1067"/>
    </location>
</feature>
<feature type="region of interest" description="Disordered" evidence="11">
    <location>
        <begin position="1131"/>
        <end position="1154"/>
    </location>
</feature>
<evidence type="ECO:0000313" key="13">
    <source>
        <dbReference type="EMBL" id="KAK9820869.1"/>
    </source>
</evidence>
<keyword evidence="4" id="KW-0547">Nucleotide-binding</keyword>
<dbReference type="InterPro" id="IPR007034">
    <property type="entry name" value="BMS1_TSR1_C"/>
</dbReference>
<evidence type="ECO:0000256" key="1">
    <source>
        <dbReference type="ARBA" id="ARBA00004604"/>
    </source>
</evidence>
<comment type="subcellular location">
    <subcellularLocation>
        <location evidence="1">Nucleus</location>
        <location evidence="1">Nucleolus</location>
    </subcellularLocation>
</comment>
<accession>A0AAW1QHG0</accession>
<keyword evidence="2" id="KW-0690">Ribosome biogenesis</keyword>
<dbReference type="GO" id="GO:0030686">
    <property type="term" value="C:90S preribosome"/>
    <property type="evidence" value="ECO:0007669"/>
    <property type="project" value="TreeGrafter"/>
</dbReference>
<dbReference type="SMART" id="SM00785">
    <property type="entry name" value="AARP2CN"/>
    <property type="match status" value="1"/>
</dbReference>
<dbReference type="PANTHER" id="PTHR12858:SF2">
    <property type="entry name" value="RIBOSOME BIOGENESIS PROTEIN BMS1 HOMOLOG"/>
    <property type="match status" value="1"/>
</dbReference>
<feature type="compositionally biased region" description="Basic residues" evidence="11">
    <location>
        <begin position="1143"/>
        <end position="1154"/>
    </location>
</feature>
<keyword evidence="14" id="KW-1185">Reference proteome</keyword>
<dbReference type="InterPro" id="IPR037875">
    <property type="entry name" value="Bms1_N"/>
</dbReference>
<dbReference type="GO" id="GO:0005654">
    <property type="term" value="C:nucleoplasm"/>
    <property type="evidence" value="ECO:0007669"/>
    <property type="project" value="UniProtKB-ARBA"/>
</dbReference>
<feature type="region of interest" description="Disordered" evidence="11">
    <location>
        <begin position="512"/>
        <end position="545"/>
    </location>
</feature>
<protein>
    <recommendedName>
        <fullName evidence="12">Bms1-type G domain-containing protein</fullName>
    </recommendedName>
</protein>
<sequence length="1154" mass="124405">MAGDKHKKKTKGKKAAKRSAAKQKKGLAAGTGGGGDGGEGGAAPATKQRNPKAFTVKSRGRAKLQRARTAEKEQKRMHVPVVERAPEEPPPFVVLVQGPPGVGKSTLIRCLVKHCTRQSLSEVKGPITVVAGKTRRLTFVECPQSLAGMVDAAKYVDLVLLLVDGAFGFEMETFEFLNILQVHGFSKVMGVLTHLDGFRDVKRLKKTKKALKHRFWAEIYQGAKLFYLSGMRNGKYLQREVLNLARFIAVQKFRPLSWRQAHPFLLADRFEDITPPERVRADPKCDREVTVYGYARGCNLKLGARMHLAGVGDYPVAEVSALPDPCPLPGAAKKRSLNERERLLYAPMSDVGGLLYDKDAVYIDVPDWKLSYSGGTAPADEGAAMVRGLQAPGAAVDAQLAAGRIRLFGNGRALDSAGVPDDAAASSDGEGFSSEEDGGAVGPSGREGDDSTSDDSEGLGGAARWKVGLQERAAALFSARGGDLAAHIYGVPATAEPQGQDAAALRGHVAKNKDGESDSDEELFVPRQRSSSGGAACDAEDPEAPDTVRDALDEAHLAGWGDPGAAERLRDRFVTGDWEAAAQRSAAEPAAEAGGDGDVFGEFEDVETGERFGSGDAATSAALAAMEAVSREELAAKRAAKKAAFDAEYDAGGSAGVRDRPAKARRHGADADQDADAAAEGPEAPGDEETYYDAMKREMGGREARTRAALDALAPEQRVAMEGHRPGAYLRLRFSGMPCELSAHWDPAQPLLVGGLAPAEEKRGFMQLRLKRHRWFSRVLKNRDPLTFSIGWRRFQSVPVYAIEDQNARHRMLKYTPEHAHCLANVYGALAPPGTGVLAIQSLAANQQGWRIAATGAVLGLDPAPAVVKKLKLVGTPFKIAHRTAFVGGMFTSQLEAAKFEGAAVRTVSGIRGTIKKALRPSVGGGRDGSVRVTFEDKPLLSDIVFLRAWVSVELPRLYNPLTDLLAPAPVPRPAPKRTSGLAEDGEGFAALPAPADAPGGWVGMRTVAQLRRAAGEGAPRQADSLYRPVERRPRRFNPLKIPTALQAALPFKSKPKQEAPRKRKSLEARRAVVLEPGERRAVSLVAQLNALRNARADKRRAKQACQREKHARVVEAEEAWRARYNKEERKKRYLEAGQAEKRAKRAKASRSDD</sequence>
<dbReference type="GO" id="GO:0032040">
    <property type="term" value="C:small-subunit processome"/>
    <property type="evidence" value="ECO:0007669"/>
    <property type="project" value="UniProtKB-ARBA"/>
</dbReference>
<feature type="region of interest" description="Disordered" evidence="11">
    <location>
        <begin position="651"/>
        <end position="692"/>
    </location>
</feature>
<dbReference type="AlphaFoldDB" id="A0AAW1QHG0"/>
<dbReference type="Proteomes" id="UP001445335">
    <property type="component" value="Unassembled WGS sequence"/>
</dbReference>
<dbReference type="PANTHER" id="PTHR12858">
    <property type="entry name" value="RIBOSOME BIOGENESIS PROTEIN"/>
    <property type="match status" value="1"/>
</dbReference>
<feature type="region of interest" description="Disordered" evidence="11">
    <location>
        <begin position="416"/>
        <end position="460"/>
    </location>
</feature>
<feature type="compositionally biased region" description="Gly residues" evidence="11">
    <location>
        <begin position="29"/>
        <end position="41"/>
    </location>
</feature>
<dbReference type="SUPFAM" id="SSF52540">
    <property type="entry name" value="P-loop containing nucleoside triphosphate hydrolases"/>
    <property type="match status" value="1"/>
</dbReference>
<feature type="region of interest" description="Disordered" evidence="11">
    <location>
        <begin position="1"/>
        <end position="77"/>
    </location>
</feature>
<keyword evidence="6" id="KW-0067">ATP-binding</keyword>
<dbReference type="SMART" id="SM00382">
    <property type="entry name" value="AAA"/>
    <property type="match status" value="1"/>
</dbReference>
<dbReference type="EMBL" id="JALJOU010000112">
    <property type="protein sequence ID" value="KAK9820869.1"/>
    <property type="molecule type" value="Genomic_DNA"/>
</dbReference>
<dbReference type="Pfam" id="PF04950">
    <property type="entry name" value="RIBIOP_C"/>
    <property type="match status" value="1"/>
</dbReference>
<evidence type="ECO:0000256" key="11">
    <source>
        <dbReference type="SAM" id="MobiDB-lite"/>
    </source>
</evidence>
<comment type="caution">
    <text evidence="13">The sequence shown here is derived from an EMBL/GenBank/DDBJ whole genome shotgun (WGS) entry which is preliminary data.</text>
</comment>
<evidence type="ECO:0000256" key="9">
    <source>
        <dbReference type="ARBA" id="ARBA00049117"/>
    </source>
</evidence>
<evidence type="ECO:0000256" key="6">
    <source>
        <dbReference type="ARBA" id="ARBA00022840"/>
    </source>
</evidence>
<organism evidence="13 14">
    <name type="scientific">Elliptochloris bilobata</name>
    <dbReference type="NCBI Taxonomy" id="381761"/>
    <lineage>
        <taxon>Eukaryota</taxon>
        <taxon>Viridiplantae</taxon>
        <taxon>Chlorophyta</taxon>
        <taxon>core chlorophytes</taxon>
        <taxon>Trebouxiophyceae</taxon>
        <taxon>Trebouxiophyceae incertae sedis</taxon>
        <taxon>Elliptochloris clade</taxon>
        <taxon>Elliptochloris</taxon>
    </lineage>
</organism>
<feature type="domain" description="Bms1-type G" evidence="12">
    <location>
        <begin position="89"/>
        <end position="254"/>
    </location>
</feature>
<evidence type="ECO:0000256" key="4">
    <source>
        <dbReference type="ARBA" id="ARBA00022741"/>
    </source>
</evidence>
<evidence type="ECO:0000256" key="2">
    <source>
        <dbReference type="ARBA" id="ARBA00022517"/>
    </source>
</evidence>
<evidence type="ECO:0000256" key="7">
    <source>
        <dbReference type="ARBA" id="ARBA00023134"/>
    </source>
</evidence>
<keyword evidence="7" id="KW-0342">GTP-binding</keyword>
<feature type="compositionally biased region" description="Basic and acidic residues" evidence="11">
    <location>
        <begin position="657"/>
        <end position="670"/>
    </location>
</feature>
<feature type="compositionally biased region" description="Low complexity" evidence="11">
    <location>
        <begin position="580"/>
        <end position="593"/>
    </location>
</feature>
<evidence type="ECO:0000256" key="10">
    <source>
        <dbReference type="ARBA" id="ARBA00061391"/>
    </source>
</evidence>